<feature type="region of interest" description="Disordered" evidence="1">
    <location>
        <begin position="36"/>
        <end position="66"/>
    </location>
</feature>
<accession>A0A0N4XX41</accession>
<reference evidence="4" key="1">
    <citation type="submission" date="2017-02" db="UniProtKB">
        <authorList>
            <consortium name="WormBaseParasite"/>
        </authorList>
    </citation>
    <scope>IDENTIFICATION</scope>
</reference>
<dbReference type="WBParaSite" id="NBR_0000751601-mRNA-1">
    <property type="protein sequence ID" value="NBR_0000751601-mRNA-1"/>
    <property type="gene ID" value="NBR_0000751601"/>
</dbReference>
<organism evidence="4">
    <name type="scientific">Nippostrongylus brasiliensis</name>
    <name type="common">Rat hookworm</name>
    <dbReference type="NCBI Taxonomy" id="27835"/>
    <lineage>
        <taxon>Eukaryota</taxon>
        <taxon>Metazoa</taxon>
        <taxon>Ecdysozoa</taxon>
        <taxon>Nematoda</taxon>
        <taxon>Chromadorea</taxon>
        <taxon>Rhabditida</taxon>
        <taxon>Rhabditina</taxon>
        <taxon>Rhabditomorpha</taxon>
        <taxon>Strongyloidea</taxon>
        <taxon>Heligmosomidae</taxon>
        <taxon>Nippostrongylus</taxon>
    </lineage>
</organism>
<name>A0A0N4XX41_NIPBR</name>
<protein>
    <submittedName>
        <fullName evidence="4">Prothymosin alpha-like</fullName>
    </submittedName>
</protein>
<feature type="region of interest" description="Disordered" evidence="1">
    <location>
        <begin position="81"/>
        <end position="173"/>
    </location>
</feature>
<proteinExistence type="predicted"/>
<feature type="compositionally biased region" description="Acidic residues" evidence="1">
    <location>
        <begin position="127"/>
        <end position="143"/>
    </location>
</feature>
<evidence type="ECO:0000256" key="1">
    <source>
        <dbReference type="SAM" id="MobiDB-lite"/>
    </source>
</evidence>
<dbReference type="EMBL" id="UYSL01019896">
    <property type="protein sequence ID" value="VDL71106.1"/>
    <property type="molecule type" value="Genomic_DNA"/>
</dbReference>
<sequence>MSNREPFLLKNHSEGREIVVKCIVGCSRARCDEFGPSEDRSQMRENDVVVDEEEFHRRTTKPSSGANRRLFVVALLAALPIGRTENRAESSTWRKRVRERPHLIPEEVGTKVSEEGKREKEEKYDNGGEDEEEKEDIEDDENEEGKKEGHEDREIKKWDQTAANLENSGPYET</sequence>
<evidence type="ECO:0000313" key="2">
    <source>
        <dbReference type="EMBL" id="VDL71106.1"/>
    </source>
</evidence>
<dbReference type="Proteomes" id="UP000271162">
    <property type="component" value="Unassembled WGS sequence"/>
</dbReference>
<keyword evidence="3" id="KW-1185">Reference proteome</keyword>
<dbReference type="AlphaFoldDB" id="A0A0N4XX41"/>
<evidence type="ECO:0000313" key="4">
    <source>
        <dbReference type="WBParaSite" id="NBR_0000751601-mRNA-1"/>
    </source>
</evidence>
<feature type="compositionally biased region" description="Basic and acidic residues" evidence="1">
    <location>
        <begin position="144"/>
        <end position="159"/>
    </location>
</feature>
<feature type="compositionally biased region" description="Basic and acidic residues" evidence="1">
    <location>
        <begin position="36"/>
        <end position="47"/>
    </location>
</feature>
<reference evidence="2 3" key="2">
    <citation type="submission" date="2018-11" db="EMBL/GenBank/DDBJ databases">
        <authorList>
            <consortium name="Pathogen Informatics"/>
        </authorList>
    </citation>
    <scope>NUCLEOTIDE SEQUENCE [LARGE SCALE GENOMIC DNA]</scope>
</reference>
<feature type="compositionally biased region" description="Basic and acidic residues" evidence="1">
    <location>
        <begin position="100"/>
        <end position="126"/>
    </location>
</feature>
<gene>
    <name evidence="2" type="ORF">NBR_LOCUS7517</name>
</gene>
<evidence type="ECO:0000313" key="3">
    <source>
        <dbReference type="Proteomes" id="UP000271162"/>
    </source>
</evidence>